<dbReference type="Pfam" id="PF18092">
    <property type="entry name" value="DraK_HK_N"/>
    <property type="match status" value="1"/>
</dbReference>
<evidence type="ECO:0000256" key="15">
    <source>
        <dbReference type="ARBA" id="ARBA00022989"/>
    </source>
</evidence>
<keyword evidence="7" id="KW-0808">Transferase</keyword>
<feature type="domain" description="HAMP" evidence="24">
    <location>
        <begin position="151"/>
        <end position="203"/>
    </location>
</feature>
<keyword evidence="13" id="KW-0460">Magnesium</keyword>
<comment type="cofactor">
    <cofactor evidence="3">
        <name>Mg(2+)</name>
        <dbReference type="ChEBI" id="CHEBI:18420"/>
    </cofactor>
</comment>
<keyword evidence="10 25" id="KW-0418">Kinase</keyword>
<keyword evidence="18" id="KW-0464">Manganese</keyword>
<dbReference type="AlphaFoldDB" id="A0A8J3CF55"/>
<evidence type="ECO:0000256" key="4">
    <source>
        <dbReference type="ARBA" id="ARBA00004236"/>
    </source>
</evidence>
<evidence type="ECO:0000256" key="20">
    <source>
        <dbReference type="ARBA" id="ARBA00041776"/>
    </source>
</evidence>
<keyword evidence="14" id="KW-0904">Protein phosphatase</keyword>
<evidence type="ECO:0000259" key="24">
    <source>
        <dbReference type="PROSITE" id="PS50885"/>
    </source>
</evidence>
<reference evidence="25" key="2">
    <citation type="submission" date="2020-09" db="EMBL/GenBank/DDBJ databases">
        <authorList>
            <person name="Sun Q."/>
            <person name="Zhou Y."/>
        </authorList>
    </citation>
    <scope>NUCLEOTIDE SEQUENCE</scope>
    <source>
        <strain evidence="25">CGMCC 4.5737</strain>
    </source>
</reference>
<dbReference type="PRINTS" id="PR00344">
    <property type="entry name" value="BCTRLSENSOR"/>
</dbReference>
<keyword evidence="21" id="KW-0175">Coiled coil</keyword>
<evidence type="ECO:0000256" key="10">
    <source>
        <dbReference type="ARBA" id="ARBA00022777"/>
    </source>
</evidence>
<keyword evidence="9" id="KW-0547">Nucleotide-binding</keyword>
<evidence type="ECO:0000313" key="26">
    <source>
        <dbReference type="Proteomes" id="UP000637578"/>
    </source>
</evidence>
<dbReference type="InterPro" id="IPR050980">
    <property type="entry name" value="2C_sensor_his_kinase"/>
</dbReference>
<evidence type="ECO:0000256" key="9">
    <source>
        <dbReference type="ARBA" id="ARBA00022741"/>
    </source>
</evidence>
<evidence type="ECO:0000256" key="12">
    <source>
        <dbReference type="ARBA" id="ARBA00022840"/>
    </source>
</evidence>
<dbReference type="PROSITE" id="PS50885">
    <property type="entry name" value="HAMP"/>
    <property type="match status" value="1"/>
</dbReference>
<keyword evidence="11" id="KW-0378">Hydrolase</keyword>
<keyword evidence="12" id="KW-0067">ATP-binding</keyword>
<dbReference type="RefSeq" id="WP_189060010.1">
    <property type="nucleotide sequence ID" value="NZ_BMMK01000020.1"/>
</dbReference>
<dbReference type="Gene3D" id="1.10.287.130">
    <property type="match status" value="1"/>
</dbReference>
<evidence type="ECO:0000256" key="7">
    <source>
        <dbReference type="ARBA" id="ARBA00022679"/>
    </source>
</evidence>
<evidence type="ECO:0000256" key="1">
    <source>
        <dbReference type="ARBA" id="ARBA00000085"/>
    </source>
</evidence>
<dbReference type="InterPro" id="IPR003594">
    <property type="entry name" value="HATPase_dom"/>
</dbReference>
<keyword evidence="17" id="KW-0346">Stress response</keyword>
<dbReference type="Gene3D" id="3.30.565.10">
    <property type="entry name" value="Histidine kinase-like ATPase, C-terminal domain"/>
    <property type="match status" value="1"/>
</dbReference>
<keyword evidence="8 22" id="KW-0812">Transmembrane</keyword>
<dbReference type="InterPro" id="IPR003660">
    <property type="entry name" value="HAMP_dom"/>
</dbReference>
<keyword evidence="15 22" id="KW-1133">Transmembrane helix</keyword>
<sequence length="427" mass="45259">MRRRILAGTLLAVLVTAMVLGLPLGYTAMRVVEDTKRAELKTRAQQIAATLDSQQANGRPVDLEGVRILVPPNGGRVVVRLPNNGVQSYENGSPGTDALTETAPMVHQGLVELSAPAADLRARQTEVGLLVGLLVVLSVGVGMIAASLTAHRLAEPLQHVARRAARLGAGDFRADSRRHGVHELDRVAEALDASACALAQLMQRERNLVGDVSHQLRSRLTALHLRLEGLAVHPDPGTAAEAQAALEQAERLSGALDELLAAARAARQEGAFPVDLSEELPVLAEDWRELLRAEGRTLRVRVPKGLLARATPARLREAIGVLLDNALQHGGGTVTLSARLGEGTVVVEVADAGTGVPDELVPHIFERGVSGSGSTGVGLALARALVEADGGRLELSSKRPATFVVFLRVPRADDLLSVSWQTERAPR</sequence>
<name>A0A8J3CF55_9PSEU</name>
<keyword evidence="6" id="KW-0597">Phosphoprotein</keyword>
<dbReference type="EMBL" id="BMMK01000020">
    <property type="protein sequence ID" value="GGM66196.1"/>
    <property type="molecule type" value="Genomic_DNA"/>
</dbReference>
<dbReference type="Pfam" id="PF02518">
    <property type="entry name" value="HATPase_c"/>
    <property type="match status" value="1"/>
</dbReference>
<dbReference type="InterPro" id="IPR040868">
    <property type="entry name" value="DraK_HK_N"/>
</dbReference>
<proteinExistence type="predicted"/>
<dbReference type="GO" id="GO:0005524">
    <property type="term" value="F:ATP binding"/>
    <property type="evidence" value="ECO:0007669"/>
    <property type="project" value="UniProtKB-KW"/>
</dbReference>
<dbReference type="GO" id="GO:0005886">
    <property type="term" value="C:plasma membrane"/>
    <property type="evidence" value="ECO:0007669"/>
    <property type="project" value="UniProtKB-SubCell"/>
</dbReference>
<feature type="domain" description="Histidine kinase" evidence="23">
    <location>
        <begin position="211"/>
        <end position="413"/>
    </location>
</feature>
<evidence type="ECO:0000259" key="23">
    <source>
        <dbReference type="PROSITE" id="PS50109"/>
    </source>
</evidence>
<dbReference type="GO" id="GO:0000155">
    <property type="term" value="F:phosphorelay sensor kinase activity"/>
    <property type="evidence" value="ECO:0007669"/>
    <property type="project" value="InterPro"/>
</dbReference>
<evidence type="ECO:0000256" key="5">
    <source>
        <dbReference type="ARBA" id="ARBA00012438"/>
    </source>
</evidence>
<dbReference type="InterPro" id="IPR036890">
    <property type="entry name" value="HATPase_C_sf"/>
</dbReference>
<dbReference type="PROSITE" id="PS50109">
    <property type="entry name" value="HIS_KIN"/>
    <property type="match status" value="1"/>
</dbReference>
<dbReference type="SMART" id="SM00387">
    <property type="entry name" value="HATPase_c"/>
    <property type="match status" value="1"/>
</dbReference>
<evidence type="ECO:0000256" key="13">
    <source>
        <dbReference type="ARBA" id="ARBA00022842"/>
    </source>
</evidence>
<feature type="transmembrane region" description="Helical" evidence="22">
    <location>
        <begin position="127"/>
        <end position="148"/>
    </location>
</feature>
<evidence type="ECO:0000256" key="17">
    <source>
        <dbReference type="ARBA" id="ARBA00023016"/>
    </source>
</evidence>
<evidence type="ECO:0000256" key="16">
    <source>
        <dbReference type="ARBA" id="ARBA00023012"/>
    </source>
</evidence>
<dbReference type="PANTHER" id="PTHR44936:SF9">
    <property type="entry name" value="SENSOR PROTEIN CREC"/>
    <property type="match status" value="1"/>
</dbReference>
<accession>A0A8J3CF55</accession>
<dbReference type="GO" id="GO:0004721">
    <property type="term" value="F:phosphoprotein phosphatase activity"/>
    <property type="evidence" value="ECO:0007669"/>
    <property type="project" value="UniProtKB-KW"/>
</dbReference>
<keyword evidence="22" id="KW-0472">Membrane</keyword>
<comment type="catalytic activity">
    <reaction evidence="1">
        <text>ATP + protein L-histidine = ADP + protein N-phospho-L-histidine.</text>
        <dbReference type="EC" id="2.7.13.3"/>
    </reaction>
</comment>
<evidence type="ECO:0000256" key="19">
    <source>
        <dbReference type="ARBA" id="ARBA00040454"/>
    </source>
</evidence>
<keyword evidence="16" id="KW-0902">Two-component regulatory system</keyword>
<dbReference type="SUPFAM" id="SSF47384">
    <property type="entry name" value="Homodimeric domain of signal transducing histidine kinase"/>
    <property type="match status" value="1"/>
</dbReference>
<dbReference type="EC" id="2.7.13.3" evidence="5"/>
<dbReference type="InterPro" id="IPR004358">
    <property type="entry name" value="Sig_transdc_His_kin-like_C"/>
</dbReference>
<evidence type="ECO:0000313" key="25">
    <source>
        <dbReference type="EMBL" id="GGM66196.1"/>
    </source>
</evidence>
<reference evidence="25" key="1">
    <citation type="journal article" date="2014" name="Int. J. Syst. Evol. Microbiol.">
        <title>Complete genome sequence of Corynebacterium casei LMG S-19264T (=DSM 44701T), isolated from a smear-ripened cheese.</title>
        <authorList>
            <consortium name="US DOE Joint Genome Institute (JGI-PGF)"/>
            <person name="Walter F."/>
            <person name="Albersmeier A."/>
            <person name="Kalinowski J."/>
            <person name="Ruckert C."/>
        </authorList>
    </citation>
    <scope>NUCLEOTIDE SEQUENCE</scope>
    <source>
        <strain evidence="25">CGMCC 4.5737</strain>
    </source>
</reference>
<evidence type="ECO:0000256" key="8">
    <source>
        <dbReference type="ARBA" id="ARBA00022692"/>
    </source>
</evidence>
<dbReference type="PANTHER" id="PTHR44936">
    <property type="entry name" value="SENSOR PROTEIN CREC"/>
    <property type="match status" value="1"/>
</dbReference>
<dbReference type="Proteomes" id="UP000637578">
    <property type="component" value="Unassembled WGS sequence"/>
</dbReference>
<evidence type="ECO:0000256" key="22">
    <source>
        <dbReference type="SAM" id="Phobius"/>
    </source>
</evidence>
<evidence type="ECO:0000256" key="2">
    <source>
        <dbReference type="ARBA" id="ARBA00001936"/>
    </source>
</evidence>
<comment type="caution">
    <text evidence="25">The sequence shown here is derived from an EMBL/GenBank/DDBJ whole genome shotgun (WGS) entry which is preliminary data.</text>
</comment>
<comment type="cofactor">
    <cofactor evidence="2">
        <name>Mn(2+)</name>
        <dbReference type="ChEBI" id="CHEBI:29035"/>
    </cofactor>
</comment>
<evidence type="ECO:0000256" key="14">
    <source>
        <dbReference type="ARBA" id="ARBA00022912"/>
    </source>
</evidence>
<evidence type="ECO:0000256" key="6">
    <source>
        <dbReference type="ARBA" id="ARBA00022553"/>
    </source>
</evidence>
<evidence type="ECO:0000256" key="21">
    <source>
        <dbReference type="SAM" id="Coils"/>
    </source>
</evidence>
<protein>
    <recommendedName>
        <fullName evidence="19">Signal transduction histidine-protein kinase/phosphatase MprB</fullName>
        <ecNumber evidence="5">2.7.13.3</ecNumber>
    </recommendedName>
    <alternativeName>
        <fullName evidence="20">Mycobacterial persistence regulator B</fullName>
    </alternativeName>
</protein>
<comment type="subcellular location">
    <subcellularLocation>
        <location evidence="4">Cell membrane</location>
    </subcellularLocation>
</comment>
<organism evidence="25 26">
    <name type="scientific">Longimycelium tulufanense</name>
    <dbReference type="NCBI Taxonomy" id="907463"/>
    <lineage>
        <taxon>Bacteria</taxon>
        <taxon>Bacillati</taxon>
        <taxon>Actinomycetota</taxon>
        <taxon>Actinomycetes</taxon>
        <taxon>Pseudonocardiales</taxon>
        <taxon>Pseudonocardiaceae</taxon>
        <taxon>Longimycelium</taxon>
    </lineage>
</organism>
<evidence type="ECO:0000256" key="18">
    <source>
        <dbReference type="ARBA" id="ARBA00023211"/>
    </source>
</evidence>
<dbReference type="InterPro" id="IPR005467">
    <property type="entry name" value="His_kinase_dom"/>
</dbReference>
<dbReference type="SUPFAM" id="SSF55874">
    <property type="entry name" value="ATPase domain of HSP90 chaperone/DNA topoisomerase II/histidine kinase"/>
    <property type="match status" value="1"/>
</dbReference>
<keyword evidence="26" id="KW-1185">Reference proteome</keyword>
<dbReference type="InterPro" id="IPR036097">
    <property type="entry name" value="HisK_dim/P_sf"/>
</dbReference>
<evidence type="ECO:0000256" key="11">
    <source>
        <dbReference type="ARBA" id="ARBA00022801"/>
    </source>
</evidence>
<feature type="coiled-coil region" evidence="21">
    <location>
        <begin position="239"/>
        <end position="269"/>
    </location>
</feature>
<gene>
    <name evidence="25" type="ORF">GCM10012275_40960</name>
</gene>
<evidence type="ECO:0000256" key="3">
    <source>
        <dbReference type="ARBA" id="ARBA00001946"/>
    </source>
</evidence>